<keyword evidence="1" id="KW-1133">Transmembrane helix</keyword>
<dbReference type="Proteomes" id="UP001149400">
    <property type="component" value="Unassembled WGS sequence"/>
</dbReference>
<evidence type="ECO:0000313" key="3">
    <source>
        <dbReference type="Proteomes" id="UP001149400"/>
    </source>
</evidence>
<keyword evidence="3" id="KW-1185">Reference proteome</keyword>
<dbReference type="EMBL" id="JAJUBC010000136">
    <property type="protein sequence ID" value="MDD1796487.1"/>
    <property type="molecule type" value="Genomic_DNA"/>
</dbReference>
<feature type="non-terminal residue" evidence="2">
    <location>
        <position position="113"/>
    </location>
</feature>
<accession>A0ABT5R885</accession>
<comment type="caution">
    <text evidence="2">The sequence shown here is derived from an EMBL/GenBank/DDBJ whole genome shotgun (WGS) entry which is preliminary data.</text>
</comment>
<organism evidence="2 3">
    <name type="scientific">Enterovibrio gelatinilyticus</name>
    <dbReference type="NCBI Taxonomy" id="2899819"/>
    <lineage>
        <taxon>Bacteria</taxon>
        <taxon>Pseudomonadati</taxon>
        <taxon>Pseudomonadota</taxon>
        <taxon>Gammaproteobacteria</taxon>
        <taxon>Vibrionales</taxon>
        <taxon>Vibrionaceae</taxon>
        <taxon>Enterovibrio</taxon>
    </lineage>
</organism>
<keyword evidence="1" id="KW-0472">Membrane</keyword>
<gene>
    <name evidence="2" type="ORF">LRP50_25570</name>
</gene>
<evidence type="ECO:0000256" key="1">
    <source>
        <dbReference type="SAM" id="Phobius"/>
    </source>
</evidence>
<protein>
    <submittedName>
        <fullName evidence="2">Uncharacterized protein</fullName>
    </submittedName>
</protein>
<feature type="transmembrane region" description="Helical" evidence="1">
    <location>
        <begin position="17"/>
        <end position="37"/>
    </location>
</feature>
<evidence type="ECO:0000313" key="2">
    <source>
        <dbReference type="EMBL" id="MDD1796487.1"/>
    </source>
</evidence>
<reference evidence="2" key="1">
    <citation type="submission" date="2021-12" db="EMBL/GenBank/DDBJ databases">
        <title>Enterovibrio ZSDZ35 sp. nov. and Enterovibrio ZSDZ42 sp. nov., isolated from coastal seawater in Qingdao.</title>
        <authorList>
            <person name="Zhang P."/>
        </authorList>
    </citation>
    <scope>NUCLEOTIDE SEQUENCE</scope>
    <source>
        <strain evidence="2">ZSDZ42</strain>
    </source>
</reference>
<name>A0ABT5R885_9GAMM</name>
<proteinExistence type="predicted"/>
<dbReference type="RefSeq" id="WP_274167194.1">
    <property type="nucleotide sequence ID" value="NZ_JAJUBC010000136.1"/>
</dbReference>
<keyword evidence="1" id="KW-0812">Transmembrane</keyword>
<sequence>MSVTDEVLTVRNASHNALFAFMLPMMLASWFMAFIGYDMFWPDLKGIEQSTNQYIQLRKEMFGDDYFELTENPSSIKEYNLVGDDGKVSWKEYIEFRKDDYGGGLADLVFDFV</sequence>